<dbReference type="GO" id="GO:0007165">
    <property type="term" value="P:signal transduction"/>
    <property type="evidence" value="ECO:0007669"/>
    <property type="project" value="TreeGrafter"/>
</dbReference>
<dbReference type="GO" id="GO:0008934">
    <property type="term" value="F:inositol monophosphate 1-phosphatase activity"/>
    <property type="evidence" value="ECO:0007669"/>
    <property type="project" value="TreeGrafter"/>
</dbReference>
<sequence>MFCGYGFMYNWNDDLDIVRLAVKNAGSIAMRYFLRSPNICWKNGGSSPVSDADIAVNAYLESFLRPLRPSYGWLSEEMDDDFDRLNFKTIFIVDPIDGTRGFIQGKKEWCISVAIVHNGRPVIGVIYASALEKEFVVSIGNQSTCNEEKISIALPEEKKCLMIMANDVFLQGLDTVSFKKIPFISSLCLRLCMVASGMIDILIVNQNANDWDLAAADLLIEGAGGILVGIDGKSLTYNRSQVSHGVLFASSKYNFKKFKNYLSSI</sequence>
<dbReference type="GO" id="GO:0046854">
    <property type="term" value="P:phosphatidylinositol phosphate biosynthetic process"/>
    <property type="evidence" value="ECO:0007669"/>
    <property type="project" value="InterPro"/>
</dbReference>
<evidence type="ECO:0000313" key="5">
    <source>
        <dbReference type="EMBL" id="AHA27663.1"/>
    </source>
</evidence>
<dbReference type="HOGENOM" id="CLU_044118_3_1_5"/>
<dbReference type="KEGG" id="lar:lam_292"/>
<feature type="binding site" evidence="4">
    <location>
        <position position="76"/>
    </location>
    <ligand>
        <name>Mg(2+)</name>
        <dbReference type="ChEBI" id="CHEBI:18420"/>
        <label>1</label>
        <note>catalytic</note>
    </ligand>
</feature>
<dbReference type="Pfam" id="PF00459">
    <property type="entry name" value="Inositol_P"/>
    <property type="match status" value="1"/>
</dbReference>
<dbReference type="InterPro" id="IPR000760">
    <property type="entry name" value="Inositol_monophosphatase-like"/>
</dbReference>
<evidence type="ECO:0000256" key="3">
    <source>
        <dbReference type="ARBA" id="ARBA00022842"/>
    </source>
</evidence>
<accession>U6B4X2</accession>
<feature type="binding site" evidence="4">
    <location>
        <position position="96"/>
    </location>
    <ligand>
        <name>Mg(2+)</name>
        <dbReference type="ChEBI" id="CHEBI:18420"/>
        <label>1</label>
        <note>catalytic</note>
    </ligand>
</feature>
<dbReference type="PROSITE" id="PS00630">
    <property type="entry name" value="IMP_2"/>
    <property type="match status" value="1"/>
</dbReference>
<dbReference type="STRING" id="1261131.lam_292"/>
<dbReference type="GO" id="GO:0046872">
    <property type="term" value="F:metal ion binding"/>
    <property type="evidence" value="ECO:0007669"/>
    <property type="project" value="UniProtKB-KW"/>
</dbReference>
<comment type="cofactor">
    <cofactor evidence="4">
        <name>Mg(2+)</name>
        <dbReference type="ChEBI" id="CHEBI:18420"/>
    </cofactor>
</comment>
<reference evidence="5 6" key="1">
    <citation type="journal article" date="2014" name="Mol. Plant Microbe Interact.">
        <title>The complete genome sequence of Candidatus Liberibacter americanus, associated with citrus Huanglongbing.</title>
        <authorList>
            <person name="Wulff N.A."/>
            <person name="Zhang S."/>
            <person name="Setubal J.C."/>
            <person name="Almeida N.F."/>
            <person name="Martins E.C."/>
            <person name="Harakava R."/>
            <person name="Kumar D."/>
            <person name="Rangel L.T."/>
            <person name="Foissac X."/>
            <person name="Bove J."/>
            <person name="Gabriel D.W."/>
        </authorList>
    </citation>
    <scope>NUCLEOTIDE SEQUENCE [LARGE SCALE GENOMIC DNA]</scope>
    <source>
        <strain evidence="5 6">Sao Paulo</strain>
    </source>
</reference>
<dbReference type="CDD" id="cd01638">
    <property type="entry name" value="CysQ"/>
    <property type="match status" value="1"/>
</dbReference>
<dbReference type="AlphaFoldDB" id="U6B4X2"/>
<dbReference type="GO" id="GO:0006020">
    <property type="term" value="P:inositol metabolic process"/>
    <property type="evidence" value="ECO:0007669"/>
    <property type="project" value="TreeGrafter"/>
</dbReference>
<evidence type="ECO:0000256" key="4">
    <source>
        <dbReference type="PIRSR" id="PIRSR600760-2"/>
    </source>
</evidence>
<feature type="binding site" evidence="4">
    <location>
        <position position="94"/>
    </location>
    <ligand>
        <name>Mg(2+)</name>
        <dbReference type="ChEBI" id="CHEBI:18420"/>
        <label>1</label>
        <note>catalytic</note>
    </ligand>
</feature>
<dbReference type="PATRIC" id="fig|1261131.3.peg.280"/>
<feature type="binding site" evidence="4">
    <location>
        <position position="212"/>
    </location>
    <ligand>
        <name>Mg(2+)</name>
        <dbReference type="ChEBI" id="CHEBI:18420"/>
        <label>1</label>
        <note>catalytic</note>
    </ligand>
</feature>
<dbReference type="PANTHER" id="PTHR20854:SF4">
    <property type="entry name" value="INOSITOL-1-MONOPHOSPHATASE-RELATED"/>
    <property type="match status" value="1"/>
</dbReference>
<evidence type="ECO:0000256" key="1">
    <source>
        <dbReference type="ARBA" id="ARBA00009759"/>
    </source>
</evidence>
<dbReference type="eggNOG" id="COG0483">
    <property type="taxonomic scope" value="Bacteria"/>
</dbReference>
<dbReference type="Gene3D" id="3.40.190.80">
    <property type="match status" value="1"/>
</dbReference>
<keyword evidence="6" id="KW-1185">Reference proteome</keyword>
<dbReference type="PANTHER" id="PTHR20854">
    <property type="entry name" value="INOSITOL MONOPHOSPHATASE"/>
    <property type="match status" value="1"/>
</dbReference>
<dbReference type="EMBL" id="CP006604">
    <property type="protein sequence ID" value="AHA27663.1"/>
    <property type="molecule type" value="Genomic_DNA"/>
</dbReference>
<protein>
    <submittedName>
        <fullName evidence="5">Fructose-1,6-bisphosphatase</fullName>
    </submittedName>
</protein>
<comment type="similarity">
    <text evidence="1">Belongs to the inositol monophosphatase superfamily.</text>
</comment>
<name>U6B4X2_9HYPH</name>
<keyword evidence="2 4" id="KW-0479">Metal-binding</keyword>
<dbReference type="InterPro" id="IPR020550">
    <property type="entry name" value="Inositol_monophosphatase_CS"/>
</dbReference>
<evidence type="ECO:0000256" key="2">
    <source>
        <dbReference type="ARBA" id="ARBA00022723"/>
    </source>
</evidence>
<keyword evidence="3 4" id="KW-0460">Magnesium</keyword>
<evidence type="ECO:0000313" key="6">
    <source>
        <dbReference type="Proteomes" id="UP000017862"/>
    </source>
</evidence>
<feature type="binding site" evidence="4">
    <location>
        <position position="97"/>
    </location>
    <ligand>
        <name>Mg(2+)</name>
        <dbReference type="ChEBI" id="CHEBI:18420"/>
        <label>1</label>
        <note>catalytic</note>
    </ligand>
</feature>
<dbReference type="SUPFAM" id="SSF56655">
    <property type="entry name" value="Carbohydrate phosphatase"/>
    <property type="match status" value="1"/>
</dbReference>
<dbReference type="Gene3D" id="3.30.540.10">
    <property type="entry name" value="Fructose-1,6-Bisphosphatase, subunit A, domain 1"/>
    <property type="match status" value="1"/>
</dbReference>
<dbReference type="Proteomes" id="UP000017862">
    <property type="component" value="Chromosome"/>
</dbReference>
<organism evidence="5 6">
    <name type="scientific">Candidatus Liberibacter americanus str. Sao Paulo</name>
    <dbReference type="NCBI Taxonomy" id="1261131"/>
    <lineage>
        <taxon>Bacteria</taxon>
        <taxon>Pseudomonadati</taxon>
        <taxon>Pseudomonadota</taxon>
        <taxon>Alphaproteobacteria</taxon>
        <taxon>Hyphomicrobiales</taxon>
        <taxon>Rhizobiaceae</taxon>
        <taxon>Liberibacter</taxon>
    </lineage>
</organism>
<gene>
    <name evidence="5" type="ORF">lam_292</name>
</gene>
<dbReference type="PRINTS" id="PR00377">
    <property type="entry name" value="IMPHPHTASES"/>
</dbReference>
<proteinExistence type="inferred from homology"/>